<evidence type="ECO:0000256" key="1">
    <source>
        <dbReference type="SAM" id="MobiDB-lite"/>
    </source>
</evidence>
<dbReference type="Proteomes" id="UP000178121">
    <property type="component" value="Unassembled WGS sequence"/>
</dbReference>
<evidence type="ECO:0000313" key="3">
    <source>
        <dbReference type="Proteomes" id="UP000178121"/>
    </source>
</evidence>
<feature type="compositionally biased region" description="Basic and acidic residues" evidence="1">
    <location>
        <begin position="9"/>
        <end position="33"/>
    </location>
</feature>
<evidence type="ECO:0000313" key="2">
    <source>
        <dbReference type="EMBL" id="OHA20566.1"/>
    </source>
</evidence>
<protein>
    <submittedName>
        <fullName evidence="2">Uncharacterized protein</fullName>
    </submittedName>
</protein>
<organism evidence="2 3">
    <name type="scientific">Candidatus Taylorbacteria bacterium RIFCSPHIGHO2_01_FULL_51_15</name>
    <dbReference type="NCBI Taxonomy" id="1802304"/>
    <lineage>
        <taxon>Bacteria</taxon>
        <taxon>Candidatus Tayloriibacteriota</taxon>
    </lineage>
</organism>
<accession>A0A1G2M9I2</accession>
<dbReference type="EMBL" id="MHRI01000028">
    <property type="protein sequence ID" value="OHA20566.1"/>
    <property type="molecule type" value="Genomic_DNA"/>
</dbReference>
<dbReference type="AlphaFoldDB" id="A0A1G2M9I2"/>
<comment type="caution">
    <text evidence="2">The sequence shown here is derived from an EMBL/GenBank/DDBJ whole genome shotgun (WGS) entry which is preliminary data.</text>
</comment>
<gene>
    <name evidence="2" type="ORF">A2849_03080</name>
</gene>
<reference evidence="2 3" key="1">
    <citation type="journal article" date="2016" name="Nat. Commun.">
        <title>Thousands of microbial genomes shed light on interconnected biogeochemical processes in an aquifer system.</title>
        <authorList>
            <person name="Anantharaman K."/>
            <person name="Brown C.T."/>
            <person name="Hug L.A."/>
            <person name="Sharon I."/>
            <person name="Castelle C.J."/>
            <person name="Probst A.J."/>
            <person name="Thomas B.C."/>
            <person name="Singh A."/>
            <person name="Wilkins M.J."/>
            <person name="Karaoz U."/>
            <person name="Brodie E.L."/>
            <person name="Williams K.H."/>
            <person name="Hubbard S.S."/>
            <person name="Banfield J.F."/>
        </authorList>
    </citation>
    <scope>NUCLEOTIDE SEQUENCE [LARGE SCALE GENOMIC DNA]</scope>
</reference>
<feature type="region of interest" description="Disordered" evidence="1">
    <location>
        <begin position="1"/>
        <end position="33"/>
    </location>
</feature>
<sequence>MNPETYKPSPEEVAKAEDMMTGEEKSASAERERTWREKALETALADVCEKYPAFSEKIKSSLETPRWASIIMRVQKWTRTFL</sequence>
<proteinExistence type="predicted"/>
<name>A0A1G2M9I2_9BACT</name>